<organism evidence="2 3">
    <name type="scientific">Pseudonocardia parietis</name>
    <dbReference type="NCBI Taxonomy" id="570936"/>
    <lineage>
        <taxon>Bacteria</taxon>
        <taxon>Bacillati</taxon>
        <taxon>Actinomycetota</taxon>
        <taxon>Actinomycetes</taxon>
        <taxon>Pseudonocardiales</taxon>
        <taxon>Pseudonocardiaceae</taxon>
        <taxon>Pseudonocardia</taxon>
    </lineage>
</organism>
<keyword evidence="3" id="KW-1185">Reference proteome</keyword>
<feature type="region of interest" description="Disordered" evidence="1">
    <location>
        <begin position="15"/>
        <end position="43"/>
    </location>
</feature>
<feature type="region of interest" description="Disordered" evidence="1">
    <location>
        <begin position="72"/>
        <end position="94"/>
    </location>
</feature>
<dbReference type="EMBL" id="JAGINU010000003">
    <property type="protein sequence ID" value="MBP2371566.1"/>
    <property type="molecule type" value="Genomic_DNA"/>
</dbReference>
<reference evidence="2 3" key="1">
    <citation type="submission" date="2021-03" db="EMBL/GenBank/DDBJ databases">
        <title>Sequencing the genomes of 1000 actinobacteria strains.</title>
        <authorList>
            <person name="Klenk H.-P."/>
        </authorList>
    </citation>
    <scope>NUCLEOTIDE SEQUENCE [LARGE SCALE GENOMIC DNA]</scope>
    <source>
        <strain evidence="2 3">DSM 45256</strain>
    </source>
</reference>
<dbReference type="Proteomes" id="UP001519295">
    <property type="component" value="Unassembled WGS sequence"/>
</dbReference>
<evidence type="ECO:0000313" key="2">
    <source>
        <dbReference type="EMBL" id="MBP2371566.1"/>
    </source>
</evidence>
<evidence type="ECO:0000256" key="1">
    <source>
        <dbReference type="SAM" id="MobiDB-lite"/>
    </source>
</evidence>
<sequence length="94" mass="9693">MTDDRTRPQTAHLALVTATEDRADATGRPGPATGSRPSTPGTSAEVTLSAAEAAIGLGITEDEVLIRQRRGELPDPIPAGGLAEHGGPDLRVRT</sequence>
<gene>
    <name evidence="2" type="ORF">JOF36_007339</name>
</gene>
<evidence type="ECO:0000313" key="3">
    <source>
        <dbReference type="Proteomes" id="UP001519295"/>
    </source>
</evidence>
<protein>
    <submittedName>
        <fullName evidence="2">Uncharacterized protein</fullName>
    </submittedName>
</protein>
<name>A0ABS4W5T1_9PSEU</name>
<comment type="caution">
    <text evidence="2">The sequence shown here is derived from an EMBL/GenBank/DDBJ whole genome shotgun (WGS) entry which is preliminary data.</text>
</comment>
<dbReference type="RefSeq" id="WP_210036713.1">
    <property type="nucleotide sequence ID" value="NZ_JAGINU010000003.1"/>
</dbReference>
<proteinExistence type="predicted"/>
<accession>A0ABS4W5T1</accession>